<evidence type="ECO:0000256" key="1">
    <source>
        <dbReference type="SAM" id="MobiDB-lite"/>
    </source>
</evidence>
<sequence>MALRAKYVALDSGIKLTLIIKKLMKKSFFTHSKQRRKAFNLLLIAAFLMSFGSFGGLNVASAAALSTFSTTLVIPNSAAGTDNQTAATSTTQANVEVGTDNQTAATSTTQANVAEVKASRTLTVNATPADGETITIGSCVVTFVASSSVTDDETDCTDDAAQIDIDLGAGDVARVATETAAILRSLTNVDDPNHNSLAISGADDEAIFTTSGTETSATAVAFTDNTTGDISSSASTTGVVAVAQVSTVTPANVEIGDTFTAAINGTAINFTATVATVANVTAGLTAAINGSAENGNVTAVDQTTHVEITSDAAGTAFTLTSSTTNAVAVAQVVDFTPGNITLGETFHGILNGAQYDYKPSAGTVQAVVEGLQPSMNAAAGITCTENDAKITCTADSAGTGFTYDAAVSEAGSSGGGGGGGTPILTNNTPKKTAPPAQEAKQDEAVANQAEETTGEQAGEPQREKNGEVAWPQIISDGQAVVGGDVNRILGLMGAVRNLGEEEKNASGLVNKIISAGNPSDQVRNAIINFVTYGTPSAKDLGAGERAGVVNSFQSAFGRLPANADDWRDCMAIANGRWPNQLNSAAEEKSYDIFQKIYLRAPNRQNARDDAAVTVYHLRPAAGSAELEQRGSGDFDLQAYFQAYSFFRQRLGYGSRDRLFRRDPIA</sequence>
<gene>
    <name evidence="2" type="ORF">COX22_02800</name>
</gene>
<name>A0A2G9ZN23_9BACT</name>
<organism evidence="2 3">
    <name type="scientific">Candidatus Falkowbacteria bacterium CG23_combo_of_CG06-09_8_20_14_all_49_15</name>
    <dbReference type="NCBI Taxonomy" id="1974572"/>
    <lineage>
        <taxon>Bacteria</taxon>
        <taxon>Candidatus Falkowiibacteriota</taxon>
    </lineage>
</organism>
<dbReference type="EMBL" id="PCSD01000065">
    <property type="protein sequence ID" value="PIP33738.1"/>
    <property type="molecule type" value="Genomic_DNA"/>
</dbReference>
<reference evidence="2 3" key="1">
    <citation type="submission" date="2017-09" db="EMBL/GenBank/DDBJ databases">
        <title>Depth-based differentiation of microbial function through sediment-hosted aquifers and enrichment of novel symbionts in the deep terrestrial subsurface.</title>
        <authorList>
            <person name="Probst A.J."/>
            <person name="Ladd B."/>
            <person name="Jarett J.K."/>
            <person name="Geller-Mcgrath D.E."/>
            <person name="Sieber C.M."/>
            <person name="Emerson J.B."/>
            <person name="Anantharaman K."/>
            <person name="Thomas B.C."/>
            <person name="Malmstrom R."/>
            <person name="Stieglmeier M."/>
            <person name="Klingl A."/>
            <person name="Woyke T."/>
            <person name="Ryan C.M."/>
            <person name="Banfield J.F."/>
        </authorList>
    </citation>
    <scope>NUCLEOTIDE SEQUENCE [LARGE SCALE GENOMIC DNA]</scope>
    <source>
        <strain evidence="2">CG23_combo_of_CG06-09_8_20_14_all_49_15</strain>
    </source>
</reference>
<evidence type="ECO:0000313" key="2">
    <source>
        <dbReference type="EMBL" id="PIP33738.1"/>
    </source>
</evidence>
<dbReference type="Proteomes" id="UP000230729">
    <property type="component" value="Unassembled WGS sequence"/>
</dbReference>
<accession>A0A2G9ZN23</accession>
<dbReference type="AlphaFoldDB" id="A0A2G9ZN23"/>
<feature type="compositionally biased region" description="Gly residues" evidence="1">
    <location>
        <begin position="412"/>
        <end position="421"/>
    </location>
</feature>
<evidence type="ECO:0000313" key="3">
    <source>
        <dbReference type="Proteomes" id="UP000230729"/>
    </source>
</evidence>
<proteinExistence type="predicted"/>
<protein>
    <submittedName>
        <fullName evidence="2">Uncharacterized protein</fullName>
    </submittedName>
</protein>
<feature type="region of interest" description="Disordered" evidence="1">
    <location>
        <begin position="411"/>
        <end position="466"/>
    </location>
</feature>
<comment type="caution">
    <text evidence="2">The sequence shown here is derived from an EMBL/GenBank/DDBJ whole genome shotgun (WGS) entry which is preliminary data.</text>
</comment>